<comment type="caution">
    <text evidence="5">The sequence shown here is derived from an EMBL/GenBank/DDBJ whole genome shotgun (WGS) entry which is preliminary data.</text>
</comment>
<dbReference type="PROSITE" id="PS00065">
    <property type="entry name" value="D_2_HYDROXYACID_DH_1"/>
    <property type="match status" value="1"/>
</dbReference>
<name>A0A4Q2L0T6_9FUSO</name>
<evidence type="ECO:0000313" key="5">
    <source>
        <dbReference type="EMBL" id="RXZ71645.1"/>
    </source>
</evidence>
<dbReference type="InterPro" id="IPR058205">
    <property type="entry name" value="D-LDH-like"/>
</dbReference>
<dbReference type="EMBL" id="SBAP01000001">
    <property type="protein sequence ID" value="RXZ71645.1"/>
    <property type="molecule type" value="Genomic_DNA"/>
</dbReference>
<feature type="non-terminal residue" evidence="5">
    <location>
        <position position="1"/>
    </location>
</feature>
<evidence type="ECO:0000256" key="3">
    <source>
        <dbReference type="ARBA" id="ARBA00023027"/>
    </source>
</evidence>
<evidence type="ECO:0000256" key="2">
    <source>
        <dbReference type="ARBA" id="ARBA00023002"/>
    </source>
</evidence>
<dbReference type="InterPro" id="IPR006140">
    <property type="entry name" value="D-isomer_DH_NAD-bd"/>
</dbReference>
<evidence type="ECO:0000313" key="6">
    <source>
        <dbReference type="Proteomes" id="UP000289216"/>
    </source>
</evidence>
<gene>
    <name evidence="5" type="ORF">EPT53_00635</name>
</gene>
<dbReference type="PROSITE" id="PS00671">
    <property type="entry name" value="D_2_HYDROXYACID_DH_3"/>
    <property type="match status" value="1"/>
</dbReference>
<dbReference type="GO" id="GO:0008720">
    <property type="term" value="F:D-lactate dehydrogenase (NAD+) activity"/>
    <property type="evidence" value="ECO:0007669"/>
    <property type="project" value="TreeGrafter"/>
</dbReference>
<evidence type="ECO:0000256" key="1">
    <source>
        <dbReference type="ARBA" id="ARBA00005854"/>
    </source>
</evidence>
<dbReference type="SUPFAM" id="SSF51735">
    <property type="entry name" value="NAD(P)-binding Rossmann-fold domains"/>
    <property type="match status" value="1"/>
</dbReference>
<dbReference type="Proteomes" id="UP000289216">
    <property type="component" value="Unassembled WGS sequence"/>
</dbReference>
<dbReference type="RefSeq" id="WP_261791344.1">
    <property type="nucleotide sequence ID" value="NZ_SBAP01000001.1"/>
</dbReference>
<dbReference type="PANTHER" id="PTHR43026:SF1">
    <property type="entry name" value="2-HYDROXYACID DEHYDROGENASE HOMOLOG 1-RELATED"/>
    <property type="match status" value="1"/>
</dbReference>
<reference evidence="5 6" key="1">
    <citation type="submission" date="2019-01" db="EMBL/GenBank/DDBJ databases">
        <title>Fusobacterium necrophorum Isolated From the Uterus of Dairy Cows.</title>
        <authorList>
            <person name="Francis A.M."/>
        </authorList>
    </citation>
    <scope>NUCLEOTIDE SEQUENCE [LARGE SCALE GENOMIC DNA]</scope>
    <source>
        <strain evidence="5 6">KG35</strain>
    </source>
</reference>
<keyword evidence="3" id="KW-0520">NAD</keyword>
<organism evidence="5 6">
    <name type="scientific">Fusobacterium necrophorum</name>
    <dbReference type="NCBI Taxonomy" id="859"/>
    <lineage>
        <taxon>Bacteria</taxon>
        <taxon>Fusobacteriati</taxon>
        <taxon>Fusobacteriota</taxon>
        <taxon>Fusobacteriia</taxon>
        <taxon>Fusobacteriales</taxon>
        <taxon>Fusobacteriaceae</taxon>
        <taxon>Fusobacterium</taxon>
    </lineage>
</organism>
<dbReference type="InterPro" id="IPR036291">
    <property type="entry name" value="NAD(P)-bd_dom_sf"/>
</dbReference>
<dbReference type="Pfam" id="PF02826">
    <property type="entry name" value="2-Hacid_dh_C"/>
    <property type="match status" value="1"/>
</dbReference>
<dbReference type="PANTHER" id="PTHR43026">
    <property type="entry name" value="2-HYDROXYACID DEHYDROGENASE HOMOLOG 1-RELATED"/>
    <property type="match status" value="1"/>
</dbReference>
<keyword evidence="2" id="KW-0560">Oxidoreductase</keyword>
<accession>A0A4Q2L0T6</accession>
<dbReference type="InterPro" id="IPR029752">
    <property type="entry name" value="D-isomer_DH_CS1"/>
</dbReference>
<dbReference type="InterPro" id="IPR029753">
    <property type="entry name" value="D-isomer_DH_CS"/>
</dbReference>
<dbReference type="GO" id="GO:0051287">
    <property type="term" value="F:NAD binding"/>
    <property type="evidence" value="ECO:0007669"/>
    <property type="project" value="InterPro"/>
</dbReference>
<evidence type="ECO:0000259" key="4">
    <source>
        <dbReference type="Pfam" id="PF02826"/>
    </source>
</evidence>
<feature type="domain" description="D-isomer specific 2-hydroxyacid dehydrogenase NAD-binding" evidence="4">
    <location>
        <begin position="1"/>
        <end position="181"/>
    </location>
</feature>
<protein>
    <submittedName>
        <fullName evidence="5">Lactate dehydrogenase</fullName>
    </submittedName>
</protein>
<proteinExistence type="inferred from homology"/>
<dbReference type="AlphaFoldDB" id="A0A4Q2L0T6"/>
<dbReference type="Gene3D" id="3.40.50.720">
    <property type="entry name" value="NAD(P)-binding Rossmann-like Domain"/>
    <property type="match status" value="1"/>
</dbReference>
<comment type="similarity">
    <text evidence="1">Belongs to the D-isomer specific 2-hydroxyacid dehydrogenase family.</text>
</comment>
<sequence length="213" mass="23444">RNVTYTGNKTKDKNFIVDKQMFSREVRNCTVGVVGLGRIGMTAAKLFKGLGAKVIGYDLFPKTGVEDIVTQVSMDELLAQSDIITLHAPYIKENGKVITKEAFAKMKDNVILINTGRGELVDTDALVEALESGKVYGAGIDTLDNEVSLFFKDFSEKELPTAAFEKLVAMYPKVIITPHVGSYTDEAALNMIETSFDNIKEYLETGACKNEIK</sequence>